<organism evidence="2 3">
    <name type="scientific">Hypholoma sublateritium (strain FD-334 SS-4)</name>
    <dbReference type="NCBI Taxonomy" id="945553"/>
    <lineage>
        <taxon>Eukaryota</taxon>
        <taxon>Fungi</taxon>
        <taxon>Dikarya</taxon>
        <taxon>Basidiomycota</taxon>
        <taxon>Agaricomycotina</taxon>
        <taxon>Agaricomycetes</taxon>
        <taxon>Agaricomycetidae</taxon>
        <taxon>Agaricales</taxon>
        <taxon>Agaricineae</taxon>
        <taxon>Strophariaceae</taxon>
        <taxon>Hypholoma</taxon>
    </lineage>
</organism>
<keyword evidence="3" id="KW-1185">Reference proteome</keyword>
<evidence type="ECO:0000313" key="2">
    <source>
        <dbReference type="EMBL" id="KJA22727.1"/>
    </source>
</evidence>
<dbReference type="EMBL" id="KN817548">
    <property type="protein sequence ID" value="KJA22727.1"/>
    <property type="molecule type" value="Genomic_DNA"/>
</dbReference>
<name>A0A0D2L6W3_HYPSF</name>
<reference evidence="3" key="1">
    <citation type="submission" date="2014-04" db="EMBL/GenBank/DDBJ databases">
        <title>Evolutionary Origins and Diversification of the Mycorrhizal Mutualists.</title>
        <authorList>
            <consortium name="DOE Joint Genome Institute"/>
            <consortium name="Mycorrhizal Genomics Consortium"/>
            <person name="Kohler A."/>
            <person name="Kuo A."/>
            <person name="Nagy L.G."/>
            <person name="Floudas D."/>
            <person name="Copeland A."/>
            <person name="Barry K.W."/>
            <person name="Cichocki N."/>
            <person name="Veneault-Fourrey C."/>
            <person name="LaButti K."/>
            <person name="Lindquist E.A."/>
            <person name="Lipzen A."/>
            <person name="Lundell T."/>
            <person name="Morin E."/>
            <person name="Murat C."/>
            <person name="Riley R."/>
            <person name="Ohm R."/>
            <person name="Sun H."/>
            <person name="Tunlid A."/>
            <person name="Henrissat B."/>
            <person name="Grigoriev I.V."/>
            <person name="Hibbett D.S."/>
            <person name="Martin F."/>
        </authorList>
    </citation>
    <scope>NUCLEOTIDE SEQUENCE [LARGE SCALE GENOMIC DNA]</scope>
    <source>
        <strain evidence="3">FD-334 SS-4</strain>
    </source>
</reference>
<dbReference type="CDD" id="cd04301">
    <property type="entry name" value="NAT_SF"/>
    <property type="match status" value="1"/>
</dbReference>
<dbReference type="PANTHER" id="PTHR42791:SF1">
    <property type="entry name" value="N-ACETYLTRANSFERASE DOMAIN-CONTAINING PROTEIN"/>
    <property type="match status" value="1"/>
</dbReference>
<proteinExistence type="predicted"/>
<evidence type="ECO:0000259" key="1">
    <source>
        <dbReference type="PROSITE" id="PS51186"/>
    </source>
</evidence>
<dbReference type="Proteomes" id="UP000054270">
    <property type="component" value="Unassembled WGS sequence"/>
</dbReference>
<accession>A0A0D2L6W3</accession>
<evidence type="ECO:0000313" key="3">
    <source>
        <dbReference type="Proteomes" id="UP000054270"/>
    </source>
</evidence>
<dbReference type="OrthoDB" id="4738875at2759"/>
<dbReference type="InterPro" id="IPR000182">
    <property type="entry name" value="GNAT_dom"/>
</dbReference>
<dbReference type="GO" id="GO:0016747">
    <property type="term" value="F:acyltransferase activity, transferring groups other than amino-acyl groups"/>
    <property type="evidence" value="ECO:0007669"/>
    <property type="project" value="InterPro"/>
</dbReference>
<dbReference type="InterPro" id="IPR016181">
    <property type="entry name" value="Acyl_CoA_acyltransferase"/>
</dbReference>
<dbReference type="AlphaFoldDB" id="A0A0D2L6W3"/>
<dbReference type="InterPro" id="IPR052523">
    <property type="entry name" value="Trichothecene_AcTrans"/>
</dbReference>
<dbReference type="PANTHER" id="PTHR42791">
    <property type="entry name" value="GNAT FAMILY ACETYLTRANSFERASE"/>
    <property type="match status" value="1"/>
</dbReference>
<dbReference type="OMA" id="NEEAHYF"/>
<dbReference type="STRING" id="945553.A0A0D2L6W3"/>
<protein>
    <recommendedName>
        <fullName evidence="1">N-acetyltransferase domain-containing protein</fullName>
    </recommendedName>
</protein>
<gene>
    <name evidence="2" type="ORF">HYPSUDRAFT_1084245</name>
</gene>
<dbReference type="PROSITE" id="PS51186">
    <property type="entry name" value="GNAT"/>
    <property type="match status" value="1"/>
</dbReference>
<sequence>MSATIRHIRNPTGKDVDDCTEVLYEAFNRRYFFSGLAKNETFVKPCLRAHLMSGVIGGEIHVAEVQDVGIVGVAMWFGPQQKFMSTPEQRAQGWDDLMSKVGNLYHQWWDYFLKFISDMPEKYYGPGVQFKSYHLQLIGVHPEHQGGGVGTALFEFVELKAKAERRSVVLETMGESAVPFYRGLGYTVFGPETVKAAAEEGTFPGYWFQKKFS</sequence>
<dbReference type="Gene3D" id="3.40.630.30">
    <property type="match status" value="1"/>
</dbReference>
<feature type="domain" description="N-acetyltransferase" evidence="1">
    <location>
        <begin position="81"/>
        <end position="213"/>
    </location>
</feature>
<dbReference type="Pfam" id="PF13508">
    <property type="entry name" value="Acetyltransf_7"/>
    <property type="match status" value="1"/>
</dbReference>
<dbReference type="SUPFAM" id="SSF55729">
    <property type="entry name" value="Acyl-CoA N-acyltransferases (Nat)"/>
    <property type="match status" value="1"/>
</dbReference>